<evidence type="ECO:0000256" key="5">
    <source>
        <dbReference type="SAM" id="Phobius"/>
    </source>
</evidence>
<dbReference type="Pfam" id="PF13432">
    <property type="entry name" value="TPR_16"/>
    <property type="match status" value="1"/>
</dbReference>
<keyword evidence="5" id="KW-0812">Transmembrane</keyword>
<evidence type="ECO:0000313" key="7">
    <source>
        <dbReference type="Proteomes" id="UP001491310"/>
    </source>
</evidence>
<keyword evidence="5" id="KW-1133">Transmembrane helix</keyword>
<feature type="compositionally biased region" description="Pro residues" evidence="4">
    <location>
        <begin position="93"/>
        <end position="108"/>
    </location>
</feature>
<keyword evidence="2 3" id="KW-0802">TPR repeat</keyword>
<feature type="transmembrane region" description="Helical" evidence="5">
    <location>
        <begin position="130"/>
        <end position="149"/>
    </location>
</feature>
<comment type="caution">
    <text evidence="6">The sequence shown here is derived from an EMBL/GenBank/DDBJ whole genome shotgun (WGS) entry which is preliminary data.</text>
</comment>
<evidence type="ECO:0000256" key="2">
    <source>
        <dbReference type="ARBA" id="ARBA00022803"/>
    </source>
</evidence>
<keyword evidence="7" id="KW-1185">Reference proteome</keyword>
<dbReference type="EMBL" id="JALJOT010000003">
    <property type="protein sequence ID" value="KAK9916849.1"/>
    <property type="molecule type" value="Genomic_DNA"/>
</dbReference>
<dbReference type="InterPro" id="IPR051012">
    <property type="entry name" value="CellSynth/LPSAsmb/PSIAsmb"/>
</dbReference>
<dbReference type="PROSITE" id="PS50005">
    <property type="entry name" value="TPR"/>
    <property type="match status" value="1"/>
</dbReference>
<feature type="repeat" description="TPR" evidence="3">
    <location>
        <begin position="227"/>
        <end position="260"/>
    </location>
</feature>
<feature type="compositionally biased region" description="Basic and acidic residues" evidence="4">
    <location>
        <begin position="163"/>
        <end position="174"/>
    </location>
</feature>
<reference evidence="6 7" key="1">
    <citation type="journal article" date="2024" name="Nat. Commun.">
        <title>Phylogenomics reveals the evolutionary origins of lichenization in chlorophyte algae.</title>
        <authorList>
            <person name="Puginier C."/>
            <person name="Libourel C."/>
            <person name="Otte J."/>
            <person name="Skaloud P."/>
            <person name="Haon M."/>
            <person name="Grisel S."/>
            <person name="Petersen M."/>
            <person name="Berrin J.G."/>
            <person name="Delaux P.M."/>
            <person name="Dal Grande F."/>
            <person name="Keller J."/>
        </authorList>
    </citation>
    <scope>NUCLEOTIDE SEQUENCE [LARGE SCALE GENOMIC DNA]</scope>
    <source>
        <strain evidence="6 7">SAG 216-7</strain>
    </source>
</reference>
<protein>
    <recommendedName>
        <fullName evidence="8">TPR-like protein</fullName>
    </recommendedName>
</protein>
<accession>A0ABR2YZR2</accession>
<keyword evidence="5" id="KW-0472">Membrane</keyword>
<keyword evidence="1" id="KW-0677">Repeat</keyword>
<dbReference type="Proteomes" id="UP001491310">
    <property type="component" value="Unassembled WGS sequence"/>
</dbReference>
<feature type="region of interest" description="Disordered" evidence="4">
    <location>
        <begin position="63"/>
        <end position="126"/>
    </location>
</feature>
<dbReference type="InterPro" id="IPR011990">
    <property type="entry name" value="TPR-like_helical_dom_sf"/>
</dbReference>
<feature type="compositionally biased region" description="Basic and acidic residues" evidence="4">
    <location>
        <begin position="28"/>
        <end position="46"/>
    </location>
</feature>
<sequence>MKEGKKGKKAQRKPQEAAQQKPVPQEQRSIEERFLVKSEAKAKGEDEPAVAFQKRLEALKSESRAKLKERGSAASASNSPLSILDEFPDFSAPAPPASPSGRPQPPRPSSNRRRSEDASEDEAGFGPGQFILGAGALILAAIFVVTSFTDLGGGPQRSQSSQQERKLGDQERKDLEKEAAELEVQLSGGIADSSTLRRAAGTYAALGDSAKAGAALEKLTAQDPSDLAAWQALGEVRSGAGDFKRAVAAYKRAAAEAPELDLSLLQGLAEALVSDGRPQEAAEYLLEQRKLAEAGTGVDAVNLELLLGRVYTEWDRHDNEAMAVYERLIDQNPNDFRGYLAKGVLLRRQGRKGDMQRAFLQARYNAPPEATPILDRVIGNTNGRL</sequence>
<proteinExistence type="predicted"/>
<dbReference type="InterPro" id="IPR019734">
    <property type="entry name" value="TPR_rpt"/>
</dbReference>
<evidence type="ECO:0000313" key="6">
    <source>
        <dbReference type="EMBL" id="KAK9916849.1"/>
    </source>
</evidence>
<evidence type="ECO:0000256" key="4">
    <source>
        <dbReference type="SAM" id="MobiDB-lite"/>
    </source>
</evidence>
<dbReference type="Gene3D" id="1.25.40.10">
    <property type="entry name" value="Tetratricopeptide repeat domain"/>
    <property type="match status" value="2"/>
</dbReference>
<organism evidence="6 7">
    <name type="scientific">Coccomyxa subellipsoidea</name>
    <dbReference type="NCBI Taxonomy" id="248742"/>
    <lineage>
        <taxon>Eukaryota</taxon>
        <taxon>Viridiplantae</taxon>
        <taxon>Chlorophyta</taxon>
        <taxon>core chlorophytes</taxon>
        <taxon>Trebouxiophyceae</taxon>
        <taxon>Trebouxiophyceae incertae sedis</taxon>
        <taxon>Coccomyxaceae</taxon>
        <taxon>Coccomyxa</taxon>
    </lineage>
</organism>
<gene>
    <name evidence="6" type="ORF">WJX75_007827</name>
</gene>
<name>A0ABR2YZR2_9CHLO</name>
<dbReference type="SMART" id="SM00028">
    <property type="entry name" value="TPR"/>
    <property type="match status" value="4"/>
</dbReference>
<evidence type="ECO:0008006" key="8">
    <source>
        <dbReference type="Google" id="ProtNLM"/>
    </source>
</evidence>
<feature type="region of interest" description="Disordered" evidence="4">
    <location>
        <begin position="1"/>
        <end position="50"/>
    </location>
</feature>
<evidence type="ECO:0000256" key="3">
    <source>
        <dbReference type="PROSITE-ProRule" id="PRU00339"/>
    </source>
</evidence>
<dbReference type="Pfam" id="PF13174">
    <property type="entry name" value="TPR_6"/>
    <property type="match status" value="1"/>
</dbReference>
<dbReference type="PANTHER" id="PTHR45586:SF1">
    <property type="entry name" value="LIPOPOLYSACCHARIDE ASSEMBLY PROTEIN B"/>
    <property type="match status" value="1"/>
</dbReference>
<dbReference type="PANTHER" id="PTHR45586">
    <property type="entry name" value="TPR REPEAT-CONTAINING PROTEIN PA4667"/>
    <property type="match status" value="1"/>
</dbReference>
<evidence type="ECO:0000256" key="1">
    <source>
        <dbReference type="ARBA" id="ARBA00022737"/>
    </source>
</evidence>
<feature type="region of interest" description="Disordered" evidence="4">
    <location>
        <begin position="153"/>
        <end position="174"/>
    </location>
</feature>
<feature type="compositionally biased region" description="Basic residues" evidence="4">
    <location>
        <begin position="1"/>
        <end position="12"/>
    </location>
</feature>
<dbReference type="SUPFAM" id="SSF48452">
    <property type="entry name" value="TPR-like"/>
    <property type="match status" value="1"/>
</dbReference>